<dbReference type="GO" id="GO:0046933">
    <property type="term" value="F:proton-transporting ATP synthase activity, rotational mechanism"/>
    <property type="evidence" value="ECO:0007669"/>
    <property type="project" value="UniProtKB-UniRule"/>
</dbReference>
<dbReference type="RefSeq" id="WP_010738014.1">
    <property type="nucleotide sequence ID" value="NZ_CABEEP010000001.1"/>
</dbReference>
<organism evidence="5 6">
    <name type="scientific">Enterococcus hirae</name>
    <dbReference type="NCBI Taxonomy" id="1354"/>
    <lineage>
        <taxon>Bacteria</taxon>
        <taxon>Bacillati</taxon>
        <taxon>Bacillota</taxon>
        <taxon>Bacilli</taxon>
        <taxon>Lactobacillales</taxon>
        <taxon>Enterococcaceae</taxon>
        <taxon>Enterococcus</taxon>
    </lineage>
</organism>
<comment type="caution">
    <text evidence="5">The sequence shown here is derived from an EMBL/GenBank/DDBJ whole genome shotgun (WGS) entry which is preliminary data.</text>
</comment>
<dbReference type="GO" id="GO:0005524">
    <property type="term" value="F:ATP binding"/>
    <property type="evidence" value="ECO:0007669"/>
    <property type="project" value="UniProtKB-UniRule"/>
</dbReference>
<reference evidence="5 6" key="1">
    <citation type="submission" date="2019-05" db="EMBL/GenBank/DDBJ databases">
        <authorList>
            <consortium name="Pathogen Informatics"/>
        </authorList>
    </citation>
    <scope>NUCLEOTIDE SEQUENCE [LARGE SCALE GENOMIC DNA]</scope>
    <source>
        <strain evidence="5 6">NCTC12204</strain>
    </source>
</reference>
<evidence type="ECO:0000256" key="4">
    <source>
        <dbReference type="HAMAP-Rule" id="MF_00311"/>
    </source>
</evidence>
<evidence type="ECO:0000313" key="5">
    <source>
        <dbReference type="EMBL" id="VTQ67055.1"/>
    </source>
</evidence>
<dbReference type="GO" id="GO:0042777">
    <property type="term" value="P:proton motive force-driven plasma membrane ATP synthesis"/>
    <property type="evidence" value="ECO:0007669"/>
    <property type="project" value="UniProtKB-UniRule"/>
</dbReference>
<dbReference type="Proteomes" id="UP000352698">
    <property type="component" value="Unassembled WGS sequence"/>
</dbReference>
<evidence type="ECO:0000313" key="6">
    <source>
        <dbReference type="Proteomes" id="UP000352698"/>
    </source>
</evidence>
<proteinExistence type="inferred from homology"/>
<dbReference type="GO" id="GO:0033178">
    <property type="term" value="C:proton-transporting two-sector ATPase complex, catalytic domain"/>
    <property type="evidence" value="ECO:0007669"/>
    <property type="project" value="InterPro"/>
</dbReference>
<gene>
    <name evidence="4" type="primary">atpE</name>
    <name evidence="5" type="ORF">NCTC12204_02062</name>
</gene>
<keyword evidence="3 4" id="KW-0406">Ion transport</keyword>
<evidence type="ECO:0000256" key="2">
    <source>
        <dbReference type="ARBA" id="ARBA00022448"/>
    </source>
</evidence>
<keyword evidence="2 4" id="KW-0813">Transport</keyword>
<comment type="function">
    <text evidence="4">Produces ATP from ADP in the presence of a proton gradient across the membrane.</text>
</comment>
<evidence type="ECO:0000256" key="1">
    <source>
        <dbReference type="ARBA" id="ARBA00005901"/>
    </source>
</evidence>
<dbReference type="InterPro" id="IPR002842">
    <property type="entry name" value="ATPase_V1_Esu"/>
</dbReference>
<keyword evidence="4" id="KW-0066">ATP synthesis</keyword>
<name>A0A449EAX1_ENTHR</name>
<protein>
    <recommendedName>
        <fullName evidence="4">V-type proton ATPase subunit E</fullName>
    </recommendedName>
    <alternativeName>
        <fullName evidence="4">V-ATPase subunit E</fullName>
    </alternativeName>
</protein>
<dbReference type="AlphaFoldDB" id="A0A449EAX1"/>
<dbReference type="GO" id="GO:0046961">
    <property type="term" value="F:proton-transporting ATPase activity, rotational mechanism"/>
    <property type="evidence" value="ECO:0007669"/>
    <property type="project" value="InterPro"/>
</dbReference>
<dbReference type="EMBL" id="CABEEP010000001">
    <property type="protein sequence ID" value="VTQ67055.1"/>
    <property type="molecule type" value="Genomic_DNA"/>
</dbReference>
<evidence type="ECO:0000256" key="3">
    <source>
        <dbReference type="ARBA" id="ARBA00023065"/>
    </source>
</evidence>
<dbReference type="SUPFAM" id="SSF160527">
    <property type="entry name" value="V-type ATPase subunit E-like"/>
    <property type="match status" value="1"/>
</dbReference>
<accession>A0A449EAX1</accession>
<keyword evidence="4" id="KW-0375">Hydrogen ion transport</keyword>
<sequence length="194" mass="22700">MDAIDKIITQINETAQLERASFEEMKRKEIDQKFEVKKWQIEADFQKEKASKLEEIERSYRQLRNKQKMQVKQEILNAKQEVLQRLFTEATLQLENEPKEEQLALMKQMIQTLPINGTARLIPGEKSADILTPAVIAEWNEELPFELIREDFTEKAQAGLIIDDAGIQYNFLFSHLIKEIQETMSAEIAKELFD</sequence>
<dbReference type="HAMAP" id="MF_00311">
    <property type="entry name" value="ATP_synth_E_arch"/>
    <property type="match status" value="1"/>
</dbReference>
<comment type="similarity">
    <text evidence="1 4">Belongs to the V-ATPase E subunit family.</text>
</comment>